<dbReference type="AlphaFoldDB" id="A0A2S1LQD6"/>
<accession>A0A2S1LQD6</accession>
<dbReference type="KEGG" id="fki:FK004_11945"/>
<name>A0A2S1LQD6_9FLAO</name>
<dbReference type="PROSITE" id="PS51257">
    <property type="entry name" value="PROKAR_LIPOPROTEIN"/>
    <property type="match status" value="1"/>
</dbReference>
<gene>
    <name evidence="1" type="ORF">FK004_11945</name>
</gene>
<dbReference type="Proteomes" id="UP000244677">
    <property type="component" value="Chromosome"/>
</dbReference>
<proteinExistence type="predicted"/>
<sequence length="162" mass="18300">MKKNILLFGMLYAFLVSCGDKKSGDTMNGQDETTVTPTPEAPLTVTECYEMIKNKDTIQMTLKVTNGIAQGELIYKLNEKDSNTGTFTGTMEKDTLRAEYSFQSEGMMSIREVAFVRNTERDTVFVEGFGEVTMKGDTQHFKNPKQLKFDKNSIVLKRGKCY</sequence>
<organism evidence="1 2">
    <name type="scientific">Flavobacterium kingsejongi</name>
    <dbReference type="NCBI Taxonomy" id="1678728"/>
    <lineage>
        <taxon>Bacteria</taxon>
        <taxon>Pseudomonadati</taxon>
        <taxon>Bacteroidota</taxon>
        <taxon>Flavobacteriia</taxon>
        <taxon>Flavobacteriales</taxon>
        <taxon>Flavobacteriaceae</taxon>
        <taxon>Flavobacterium</taxon>
    </lineage>
</organism>
<reference evidence="1 2" key="1">
    <citation type="submission" date="2017-04" db="EMBL/GenBank/DDBJ databases">
        <title>Complete genome sequence of Flavobacterium kingsejong AJ004.</title>
        <authorList>
            <person name="Lee P.C."/>
        </authorList>
    </citation>
    <scope>NUCLEOTIDE SEQUENCE [LARGE SCALE GENOMIC DNA]</scope>
    <source>
        <strain evidence="1 2">AJ004</strain>
    </source>
</reference>
<dbReference type="RefSeq" id="WP_108737431.1">
    <property type="nucleotide sequence ID" value="NZ_CP020919.1"/>
</dbReference>
<evidence type="ECO:0000313" key="1">
    <source>
        <dbReference type="EMBL" id="AWG25881.1"/>
    </source>
</evidence>
<dbReference type="OrthoDB" id="794403at2"/>
<dbReference type="EMBL" id="CP020919">
    <property type="protein sequence ID" value="AWG25881.1"/>
    <property type="molecule type" value="Genomic_DNA"/>
</dbReference>
<keyword evidence="2" id="KW-1185">Reference proteome</keyword>
<protein>
    <submittedName>
        <fullName evidence="1">Uncharacterized protein</fullName>
    </submittedName>
</protein>
<evidence type="ECO:0000313" key="2">
    <source>
        <dbReference type="Proteomes" id="UP000244677"/>
    </source>
</evidence>